<dbReference type="SUPFAM" id="SSF48317">
    <property type="entry name" value="Acid phosphatase/Vanadium-dependent haloperoxidase"/>
    <property type="match status" value="1"/>
</dbReference>
<organism evidence="3 4">
    <name type="scientific">Acinetobacter pittii</name>
    <name type="common">Acinetobacter genomosp. 3</name>
    <dbReference type="NCBI Taxonomy" id="48296"/>
    <lineage>
        <taxon>Bacteria</taxon>
        <taxon>Pseudomonadati</taxon>
        <taxon>Pseudomonadota</taxon>
        <taxon>Gammaproteobacteria</taxon>
        <taxon>Moraxellales</taxon>
        <taxon>Moraxellaceae</taxon>
        <taxon>Acinetobacter</taxon>
        <taxon>Acinetobacter calcoaceticus/baumannii complex</taxon>
    </lineage>
</organism>
<evidence type="ECO:0000313" key="3">
    <source>
        <dbReference type="EMBL" id="QIT16887.1"/>
    </source>
</evidence>
<gene>
    <name evidence="3" type="ORF">G8E09_03715</name>
</gene>
<proteinExistence type="predicted"/>
<sequence length="236" mass="27849">MLHGMNQQKQFFQINIILLFFSFFLLLIVFPVGGKIDMYLIQPWIDSTGHFFNRDNWYLERLNHEIVKQIITGIYVIFFSLWLASFKVEKLKLYRWQYGYMFFVSMIGSTLVGLLKSQSAHACPWNMIRPNSLGGYIWDFTAKHGHCFPGGHASAGFILMTGYFVYRLEQPKRAYFYLISGILLGFMMGWAQMMRGAHFLSHNLWTGWVVWAENILFYAVCIHRFEFEKQIKQELA</sequence>
<name>A0A6H0FRA5_ACIPI</name>
<dbReference type="CDD" id="cd03396">
    <property type="entry name" value="PAP2_like_6"/>
    <property type="match status" value="1"/>
</dbReference>
<dbReference type="EMBL" id="CP049806">
    <property type="protein sequence ID" value="QIT16887.1"/>
    <property type="molecule type" value="Genomic_DNA"/>
</dbReference>
<dbReference type="Pfam" id="PF01569">
    <property type="entry name" value="PAP2"/>
    <property type="match status" value="1"/>
</dbReference>
<feature type="transmembrane region" description="Helical" evidence="1">
    <location>
        <begin position="175"/>
        <end position="193"/>
    </location>
</feature>
<feature type="transmembrane region" description="Helical" evidence="1">
    <location>
        <begin position="98"/>
        <end position="115"/>
    </location>
</feature>
<keyword evidence="1" id="KW-0812">Transmembrane</keyword>
<feature type="transmembrane region" description="Helical" evidence="1">
    <location>
        <begin position="66"/>
        <end position="86"/>
    </location>
</feature>
<accession>A0A6H0FRA5</accession>
<evidence type="ECO:0000256" key="1">
    <source>
        <dbReference type="SAM" id="Phobius"/>
    </source>
</evidence>
<dbReference type="AlphaFoldDB" id="A0A6H0FRA5"/>
<keyword evidence="1" id="KW-1133">Transmembrane helix</keyword>
<feature type="transmembrane region" description="Helical" evidence="1">
    <location>
        <begin position="148"/>
        <end position="166"/>
    </location>
</feature>
<protein>
    <submittedName>
        <fullName evidence="3">Phosphatase PAP2 family protein</fullName>
    </submittedName>
</protein>
<keyword evidence="1" id="KW-0472">Membrane</keyword>
<evidence type="ECO:0000313" key="4">
    <source>
        <dbReference type="Proteomes" id="UP000501692"/>
    </source>
</evidence>
<dbReference type="InterPro" id="IPR036938">
    <property type="entry name" value="PAP2/HPO_sf"/>
</dbReference>
<reference evidence="3 4" key="1">
    <citation type="submission" date="2020-03" db="EMBL/GenBank/DDBJ databases">
        <authorList>
            <person name="Zhang L."/>
            <person name="Han X."/>
            <person name="Chen Y."/>
            <person name="Yu Y."/>
        </authorList>
    </citation>
    <scope>NUCLEOTIDE SEQUENCE [LARGE SCALE GENOMIC DNA]</scope>
    <source>
        <strain evidence="3 4">A1254</strain>
    </source>
</reference>
<feature type="transmembrane region" description="Helical" evidence="1">
    <location>
        <begin position="205"/>
        <end position="225"/>
    </location>
</feature>
<feature type="transmembrane region" description="Helical" evidence="1">
    <location>
        <begin position="12"/>
        <end position="33"/>
    </location>
</feature>
<evidence type="ECO:0000259" key="2">
    <source>
        <dbReference type="Pfam" id="PF01569"/>
    </source>
</evidence>
<dbReference type="Proteomes" id="UP000501692">
    <property type="component" value="Chromosome"/>
</dbReference>
<dbReference type="RefSeq" id="WP_167563105.1">
    <property type="nucleotide sequence ID" value="NZ_CP049806.1"/>
</dbReference>
<feature type="domain" description="Phosphatidic acid phosphatase type 2/haloperoxidase" evidence="2">
    <location>
        <begin position="101"/>
        <end position="211"/>
    </location>
</feature>
<dbReference type="InterPro" id="IPR000326">
    <property type="entry name" value="PAP2/HPO"/>
</dbReference>